<feature type="domain" description="PDZ" evidence="2">
    <location>
        <begin position="100"/>
        <end position="186"/>
    </location>
</feature>
<dbReference type="EC" id="3.4.21.53" evidence="1"/>
<dbReference type="STRING" id="264697.ABE28_007415"/>
<evidence type="ECO:0000259" key="3">
    <source>
        <dbReference type="PROSITE" id="PS51786"/>
    </source>
</evidence>
<dbReference type="Pfam" id="PF05362">
    <property type="entry name" value="Lon_C"/>
    <property type="match status" value="1"/>
</dbReference>
<name>A0A1B3XLT3_9BACI</name>
<dbReference type="GO" id="GO:0030163">
    <property type="term" value="P:protein catabolic process"/>
    <property type="evidence" value="ECO:0007669"/>
    <property type="project" value="InterPro"/>
</dbReference>
<dbReference type="Gene3D" id="3.30.230.10">
    <property type="match status" value="1"/>
</dbReference>
<dbReference type="RefSeq" id="WP_064466370.1">
    <property type="nucleotide sequence ID" value="NZ_CP017080.1"/>
</dbReference>
<feature type="active site" evidence="1">
    <location>
        <position position="234"/>
    </location>
</feature>
<dbReference type="InterPro" id="IPR001478">
    <property type="entry name" value="PDZ"/>
</dbReference>
<dbReference type="PROSITE" id="PS51786">
    <property type="entry name" value="LON_PROTEOLYTIC"/>
    <property type="match status" value="1"/>
</dbReference>
<dbReference type="InterPro" id="IPR020568">
    <property type="entry name" value="Ribosomal_Su5_D2-typ_SF"/>
</dbReference>
<proteinExistence type="inferred from homology"/>
<evidence type="ECO:0000313" key="4">
    <source>
        <dbReference type="EMBL" id="AOH54178.1"/>
    </source>
</evidence>
<comment type="catalytic activity">
    <reaction evidence="1">
        <text>Hydrolysis of proteins in presence of ATP.</text>
        <dbReference type="EC" id="3.4.21.53"/>
    </reaction>
</comment>
<dbReference type="KEGG" id="bmur:ABE28_007415"/>
<dbReference type="Pfam" id="PF13180">
    <property type="entry name" value="PDZ_2"/>
    <property type="match status" value="1"/>
</dbReference>
<organism evidence="4 5">
    <name type="scientific">Peribacillus muralis</name>
    <dbReference type="NCBI Taxonomy" id="264697"/>
    <lineage>
        <taxon>Bacteria</taxon>
        <taxon>Bacillati</taxon>
        <taxon>Bacillota</taxon>
        <taxon>Bacilli</taxon>
        <taxon>Bacillales</taxon>
        <taxon>Bacillaceae</taxon>
        <taxon>Peribacillus</taxon>
    </lineage>
</organism>
<dbReference type="PANTHER" id="PTHR10046">
    <property type="entry name" value="ATP DEPENDENT LON PROTEASE FAMILY MEMBER"/>
    <property type="match status" value="1"/>
</dbReference>
<dbReference type="Gene3D" id="2.30.42.10">
    <property type="match status" value="1"/>
</dbReference>
<dbReference type="InterPro" id="IPR008269">
    <property type="entry name" value="Lon_proteolytic"/>
</dbReference>
<sequence length="341" mass="37295">MNRKMYVRTFLVVAILLIASALYSLPFYVSKPGMAKELEPIIEVSGGDEAKGSFMLTTVRMGRANIYSYLLAKWSKYQELYPENAIRSADETDEEYNIRQLHLMDGSKNNAIKIAYEKAGKEVDYEYLGVYVLDVLEGMPAAKELKAGDQIIQVDDVKFRSAQEFMGYINGKKAGDKVEVVYKREETEKKAVLSLQPFKDDPNRVGIGISLDDNRKVTTKPAIAIDSEQIGGPSAGLMFSLEIFNQLTEGDLTKGYDIAGTGTMADDGTVGPIGGIQQKIVAADNSGAEIFFAPNESGAAGSNYEDALIAAKDIGTDMKIVPVDNFDDALTYLNKLKGKGK</sequence>
<gene>
    <name evidence="4" type="ORF">ABE28_007415</name>
</gene>
<dbReference type="NCBIfam" id="NF041438">
    <property type="entry name" value="SepM_fam_S16"/>
    <property type="match status" value="1"/>
</dbReference>
<dbReference type="SMART" id="SM00228">
    <property type="entry name" value="PDZ"/>
    <property type="match status" value="1"/>
</dbReference>
<dbReference type="GO" id="GO:0006508">
    <property type="term" value="P:proteolysis"/>
    <property type="evidence" value="ECO:0007669"/>
    <property type="project" value="UniProtKB-KW"/>
</dbReference>
<dbReference type="InterPro" id="IPR014721">
    <property type="entry name" value="Ribsml_uS5_D2-typ_fold_subgr"/>
</dbReference>
<reference evidence="4 5" key="1">
    <citation type="submission" date="2016-08" db="EMBL/GenBank/DDBJ databases">
        <title>Complete genome sequence of Bacillus muralis G25-68, a strain with toxicity to nematodes.</title>
        <authorList>
            <person name="Zheng Z."/>
        </authorList>
    </citation>
    <scope>NUCLEOTIDE SEQUENCE [LARGE SCALE GENOMIC DNA]</scope>
    <source>
        <strain evidence="4 5">G25-68</strain>
    </source>
</reference>
<dbReference type="PROSITE" id="PS50106">
    <property type="entry name" value="PDZ"/>
    <property type="match status" value="1"/>
</dbReference>
<evidence type="ECO:0000256" key="1">
    <source>
        <dbReference type="PROSITE-ProRule" id="PRU01122"/>
    </source>
</evidence>
<dbReference type="AlphaFoldDB" id="A0A1B3XLT3"/>
<evidence type="ECO:0000313" key="5">
    <source>
        <dbReference type="Proteomes" id="UP000077926"/>
    </source>
</evidence>
<feature type="domain" description="Lon proteolytic" evidence="3">
    <location>
        <begin position="226"/>
        <end position="336"/>
    </location>
</feature>
<accession>A0A1B3XLT3</accession>
<keyword evidence="1" id="KW-0378">Hydrolase</keyword>
<dbReference type="GO" id="GO:0004176">
    <property type="term" value="F:ATP-dependent peptidase activity"/>
    <property type="evidence" value="ECO:0007669"/>
    <property type="project" value="UniProtKB-UniRule"/>
</dbReference>
<dbReference type="SUPFAM" id="SSF54211">
    <property type="entry name" value="Ribosomal protein S5 domain 2-like"/>
    <property type="match status" value="1"/>
</dbReference>
<dbReference type="EMBL" id="CP017080">
    <property type="protein sequence ID" value="AOH54178.1"/>
    <property type="molecule type" value="Genomic_DNA"/>
</dbReference>
<dbReference type="InterPro" id="IPR027065">
    <property type="entry name" value="Lon_Prtase"/>
</dbReference>
<evidence type="ECO:0000259" key="2">
    <source>
        <dbReference type="PROSITE" id="PS50106"/>
    </source>
</evidence>
<dbReference type="GO" id="GO:0004252">
    <property type="term" value="F:serine-type endopeptidase activity"/>
    <property type="evidence" value="ECO:0007669"/>
    <property type="project" value="UniProtKB-UniRule"/>
</dbReference>
<comment type="similarity">
    <text evidence="1">Belongs to the peptidase S16 family.</text>
</comment>
<dbReference type="SUPFAM" id="SSF50156">
    <property type="entry name" value="PDZ domain-like"/>
    <property type="match status" value="1"/>
</dbReference>
<dbReference type="InterPro" id="IPR036034">
    <property type="entry name" value="PDZ_sf"/>
</dbReference>
<dbReference type="Proteomes" id="UP000077926">
    <property type="component" value="Chromosome"/>
</dbReference>
<feature type="active site" evidence="1">
    <location>
        <position position="279"/>
    </location>
</feature>
<keyword evidence="5" id="KW-1185">Reference proteome</keyword>
<dbReference type="OrthoDB" id="2356897at2"/>
<dbReference type="GO" id="GO:0005524">
    <property type="term" value="F:ATP binding"/>
    <property type="evidence" value="ECO:0007669"/>
    <property type="project" value="InterPro"/>
</dbReference>
<keyword evidence="1" id="KW-0720">Serine protease</keyword>
<keyword evidence="1" id="KW-0645">Protease</keyword>
<protein>
    <recommendedName>
        <fullName evidence="1">endopeptidase La</fullName>
        <ecNumber evidence="1">3.4.21.53</ecNumber>
    </recommendedName>
</protein>